<gene>
    <name evidence="1" type="ORF">WQE_20231</name>
</gene>
<comment type="caution">
    <text evidence="1">The sequence shown here is derived from an EMBL/GenBank/DDBJ whole genome shotgun (WGS) entry which is preliminary data.</text>
</comment>
<sequence>MIDNIKSLLPCPFCGGTAEIKKIEEGCFGVGCPNCDFQLMNGQWAIGWHKTKERAATEWNRRSNAAPVADCAMAKDAARWKIVSETLSMGELRNIAIIVEFEMRPHCQQRAFVDPRRLGRRFLSRHPQRKEISREDDSLRWNPHSSLETLSIIDEITAMGDALDHFPAILNQDSTRLFRGARGFGPVWGDLCLCDIRTIRFVSDHYPSGEACLPGSIRHVRMDLESGTVFGKLARHSCLHRGYRGIVA</sequence>
<reference evidence="1 2" key="1">
    <citation type="journal article" date="2012" name="J. Bacteriol.">
        <title>Draft Genome Sequence of the Soil Bacterium Burkholderia terrae Strain BS001, Which Interacts with Fungal Surface Structures.</title>
        <authorList>
            <person name="Nazir R."/>
            <person name="Hansen M.A."/>
            <person name="Sorensen S."/>
            <person name="van Elsas J.D."/>
        </authorList>
    </citation>
    <scope>NUCLEOTIDE SEQUENCE [LARGE SCALE GENOMIC DNA]</scope>
    <source>
        <strain evidence="1 2">BS001</strain>
    </source>
</reference>
<evidence type="ECO:0000313" key="1">
    <source>
        <dbReference type="EMBL" id="EIM99214.1"/>
    </source>
</evidence>
<accession>A0ABN0FKF1</accession>
<dbReference type="EMBL" id="AKAU01000107">
    <property type="protein sequence ID" value="EIM99214.1"/>
    <property type="molecule type" value="Genomic_DNA"/>
</dbReference>
<dbReference type="Pfam" id="PF14354">
    <property type="entry name" value="Lar_restr_allev"/>
    <property type="match status" value="1"/>
</dbReference>
<name>A0ABN0FKF1_9BURK</name>
<organism evidence="1 2">
    <name type="scientific">Paraburkholderia hospita</name>
    <dbReference type="NCBI Taxonomy" id="169430"/>
    <lineage>
        <taxon>Bacteria</taxon>
        <taxon>Pseudomonadati</taxon>
        <taxon>Pseudomonadota</taxon>
        <taxon>Betaproteobacteria</taxon>
        <taxon>Burkholderiales</taxon>
        <taxon>Burkholderiaceae</taxon>
        <taxon>Paraburkholderia</taxon>
    </lineage>
</organism>
<dbReference type="RefSeq" id="WP_007584113.1">
    <property type="nucleotide sequence ID" value="NZ_AKAU01000107.1"/>
</dbReference>
<evidence type="ECO:0008006" key="3">
    <source>
        <dbReference type="Google" id="ProtNLM"/>
    </source>
</evidence>
<evidence type="ECO:0000313" key="2">
    <source>
        <dbReference type="Proteomes" id="UP000004980"/>
    </source>
</evidence>
<protein>
    <recommendedName>
        <fullName evidence="3">Restriction alleviation protein Lar</fullName>
    </recommendedName>
</protein>
<keyword evidence="2" id="KW-1185">Reference proteome</keyword>
<dbReference type="Proteomes" id="UP000004980">
    <property type="component" value="Unassembled WGS sequence"/>
</dbReference>
<proteinExistence type="predicted"/>